<sequence length="368" mass="39530">MATVNGVNNNNNINIVDSSQLSQQDFISAVYLERGNMLDSEVRRIVGEIETSNQLLVNVNNLINKSNIAQYGTSQYTETSWTTNGNNIVLDNGYGIALQPDAEGNTTFTLVDAEGNQLNYQNQTLVPVAQGSISDANQVGIPVMNDMTMVLDDGTEITFQTSASGTPFDPSNLSGGLADITGISITRGNQGLSVTNLNTANPVIGTPNLDGTTLDAASNDGYVLLEAGGLHSWEYDGVNTNQISRQDPHDPNATLSGYAARKVAFQNSFTNEVTGGMPALTQEERDILSNVLKINFSDASGTGNLTPEEWASLKTSLNAAKENLTGSNQLQTVQLQRAMATYNQNFDAMSNSQNKIYSLLRDIINNVK</sequence>
<organism evidence="1 2">
    <name type="scientific">Endozoicomonas numazuensis</name>
    <dbReference type="NCBI Taxonomy" id="1137799"/>
    <lineage>
        <taxon>Bacteria</taxon>
        <taxon>Pseudomonadati</taxon>
        <taxon>Pseudomonadota</taxon>
        <taxon>Gammaproteobacteria</taxon>
        <taxon>Oceanospirillales</taxon>
        <taxon>Endozoicomonadaceae</taxon>
        <taxon>Endozoicomonas</taxon>
    </lineage>
</organism>
<protein>
    <submittedName>
        <fullName evidence="1">Uncharacterized protein</fullName>
    </submittedName>
</protein>
<name>A0A081NMC3_9GAMM</name>
<evidence type="ECO:0000313" key="2">
    <source>
        <dbReference type="Proteomes" id="UP000028073"/>
    </source>
</evidence>
<dbReference type="OrthoDB" id="6190919at2"/>
<accession>A0A081NMC3</accession>
<comment type="caution">
    <text evidence="1">The sequence shown here is derived from an EMBL/GenBank/DDBJ whole genome shotgun (WGS) entry which is preliminary data.</text>
</comment>
<keyword evidence="2" id="KW-1185">Reference proteome</keyword>
<proteinExistence type="predicted"/>
<dbReference type="InterPro" id="IPR018247">
    <property type="entry name" value="EF_Hand_1_Ca_BS"/>
</dbReference>
<dbReference type="EMBL" id="JOKH01000001">
    <property type="protein sequence ID" value="KEQ19596.1"/>
    <property type="molecule type" value="Genomic_DNA"/>
</dbReference>
<dbReference type="AlphaFoldDB" id="A0A081NMC3"/>
<dbReference type="Proteomes" id="UP000028073">
    <property type="component" value="Unassembled WGS sequence"/>
</dbReference>
<evidence type="ECO:0000313" key="1">
    <source>
        <dbReference type="EMBL" id="KEQ19596.1"/>
    </source>
</evidence>
<dbReference type="PROSITE" id="PS00018">
    <property type="entry name" value="EF_HAND_1"/>
    <property type="match status" value="1"/>
</dbReference>
<gene>
    <name evidence="1" type="ORF">GZ78_06760</name>
</gene>
<dbReference type="eggNOG" id="ENOG5033MSF">
    <property type="taxonomic scope" value="Bacteria"/>
</dbReference>
<dbReference type="RefSeq" id="WP_034833511.1">
    <property type="nucleotide sequence ID" value="NZ_JOKH01000001.1"/>
</dbReference>
<reference evidence="1 2" key="1">
    <citation type="submission" date="2014-06" db="EMBL/GenBank/DDBJ databases">
        <title>Whole Genome Sequences of Three Symbiotic Endozoicomonas Bacteria.</title>
        <authorList>
            <person name="Neave M.J."/>
            <person name="Apprill A."/>
            <person name="Voolstra C.R."/>
        </authorList>
    </citation>
    <scope>NUCLEOTIDE SEQUENCE [LARGE SCALE GENOMIC DNA]</scope>
    <source>
        <strain evidence="1 2">DSM 25634</strain>
    </source>
</reference>